<reference evidence="1 2" key="1">
    <citation type="submission" date="2019-12" db="EMBL/GenBank/DDBJ databases">
        <title>Nitratireductor arenosus sp. nov., Isolated from sea sand, Jeju island, South Korea.</title>
        <authorList>
            <person name="Kim W."/>
        </authorList>
    </citation>
    <scope>NUCLEOTIDE SEQUENCE [LARGE SCALE GENOMIC DNA]</scope>
    <source>
        <strain evidence="1 2">CAU 1489</strain>
    </source>
</reference>
<accession>A0A844QHF3</accession>
<dbReference type="AlphaFoldDB" id="A0A844QHF3"/>
<organism evidence="1 2">
    <name type="scientific">Nitratireductor arenosus</name>
    <dbReference type="NCBI Taxonomy" id="2682096"/>
    <lineage>
        <taxon>Bacteria</taxon>
        <taxon>Pseudomonadati</taxon>
        <taxon>Pseudomonadota</taxon>
        <taxon>Alphaproteobacteria</taxon>
        <taxon>Hyphomicrobiales</taxon>
        <taxon>Phyllobacteriaceae</taxon>
        <taxon>Nitratireductor</taxon>
    </lineage>
</organism>
<dbReference type="InterPro" id="IPR011067">
    <property type="entry name" value="Plasmid_toxin/cell-grow_inhib"/>
</dbReference>
<dbReference type="SUPFAM" id="SSF50118">
    <property type="entry name" value="Cell growth inhibitor/plasmid maintenance toxic component"/>
    <property type="match status" value="1"/>
</dbReference>
<protein>
    <submittedName>
        <fullName evidence="1">Type II toxin-antitoxin system PemK/MazF family toxin</fullName>
    </submittedName>
</protein>
<dbReference type="Pfam" id="PF02452">
    <property type="entry name" value="PemK_toxin"/>
    <property type="match status" value="1"/>
</dbReference>
<sequence length="141" mass="15940">MPIAEHPPLGTVVMCDFNTGFRVPEMVKRRPVVVISPKIKARPRLCTVVALSTEKPDPIMAYHCRIDLQPALPKPWQSKGVWVKGDMVNAVAFHRLDLIRLGKDSTGRRKYLLEPLNTEIIKQIRQCALRAIGLSTLTKYL</sequence>
<gene>
    <name evidence="1" type="ORF">GN330_07900</name>
</gene>
<keyword evidence="2" id="KW-1185">Reference proteome</keyword>
<evidence type="ECO:0000313" key="1">
    <source>
        <dbReference type="EMBL" id="MVA97169.1"/>
    </source>
</evidence>
<evidence type="ECO:0000313" key="2">
    <source>
        <dbReference type="Proteomes" id="UP000463224"/>
    </source>
</evidence>
<proteinExistence type="predicted"/>
<dbReference type="EMBL" id="WPHG01000002">
    <property type="protein sequence ID" value="MVA97169.1"/>
    <property type="molecule type" value="Genomic_DNA"/>
</dbReference>
<dbReference type="Proteomes" id="UP000463224">
    <property type="component" value="Unassembled WGS sequence"/>
</dbReference>
<comment type="caution">
    <text evidence="1">The sequence shown here is derived from an EMBL/GenBank/DDBJ whole genome shotgun (WGS) entry which is preliminary data.</text>
</comment>
<name>A0A844QHF3_9HYPH</name>
<dbReference type="Gene3D" id="2.30.30.110">
    <property type="match status" value="1"/>
</dbReference>
<dbReference type="InterPro" id="IPR003477">
    <property type="entry name" value="PemK-like"/>
</dbReference>
<dbReference type="GO" id="GO:0003677">
    <property type="term" value="F:DNA binding"/>
    <property type="evidence" value="ECO:0007669"/>
    <property type="project" value="InterPro"/>
</dbReference>